<dbReference type="GO" id="GO:0048278">
    <property type="term" value="P:vesicle docking"/>
    <property type="evidence" value="ECO:0007669"/>
    <property type="project" value="TreeGrafter"/>
</dbReference>
<feature type="transmembrane region" description="Helical" evidence="11">
    <location>
        <begin position="275"/>
        <end position="294"/>
    </location>
</feature>
<dbReference type="GO" id="GO:0006886">
    <property type="term" value="P:intracellular protein transport"/>
    <property type="evidence" value="ECO:0007669"/>
    <property type="project" value="InterPro"/>
</dbReference>
<evidence type="ECO:0000259" key="12">
    <source>
        <dbReference type="PROSITE" id="PS50192"/>
    </source>
</evidence>
<comment type="similarity">
    <text evidence="2">Belongs to the syntaxin family.</text>
</comment>
<dbReference type="EMBL" id="KZ987789">
    <property type="protein sequence ID" value="RKP14806.1"/>
    <property type="molecule type" value="Genomic_DNA"/>
</dbReference>
<feature type="compositionally biased region" description="Low complexity" evidence="10">
    <location>
        <begin position="308"/>
        <end position="330"/>
    </location>
</feature>
<keyword evidence="14" id="KW-1185">Reference proteome</keyword>
<dbReference type="PROSITE" id="PS00914">
    <property type="entry name" value="SYNTAXIN"/>
    <property type="match status" value="1"/>
</dbReference>
<dbReference type="InterPro" id="IPR000727">
    <property type="entry name" value="T_SNARE_dom"/>
</dbReference>
<evidence type="ECO:0000313" key="14">
    <source>
        <dbReference type="Proteomes" id="UP000267251"/>
    </source>
</evidence>
<dbReference type="PROSITE" id="PS50192">
    <property type="entry name" value="T_SNARE"/>
    <property type="match status" value="1"/>
</dbReference>
<protein>
    <submittedName>
        <fullName evidence="13">t-SNARE</fullName>
    </submittedName>
</protein>
<feature type="region of interest" description="Disordered" evidence="10">
    <location>
        <begin position="1"/>
        <end position="24"/>
    </location>
</feature>
<evidence type="ECO:0000256" key="1">
    <source>
        <dbReference type="ARBA" id="ARBA00004409"/>
    </source>
</evidence>
<evidence type="ECO:0000256" key="8">
    <source>
        <dbReference type="ARBA" id="ARBA00023054"/>
    </source>
</evidence>
<accession>A0A4P9Y6R7</accession>
<dbReference type="OrthoDB" id="10251371at2759"/>
<dbReference type="AlphaFoldDB" id="A0A4P9Y6R7"/>
<proteinExistence type="inferred from homology"/>
<reference evidence="14" key="1">
    <citation type="journal article" date="2018" name="Nat. Microbiol.">
        <title>Leveraging single-cell genomics to expand the fungal tree of life.</title>
        <authorList>
            <person name="Ahrendt S.R."/>
            <person name="Quandt C.A."/>
            <person name="Ciobanu D."/>
            <person name="Clum A."/>
            <person name="Salamov A."/>
            <person name="Andreopoulos B."/>
            <person name="Cheng J.F."/>
            <person name="Woyke T."/>
            <person name="Pelin A."/>
            <person name="Henrissat B."/>
            <person name="Reynolds N.K."/>
            <person name="Benny G.L."/>
            <person name="Smith M.E."/>
            <person name="James T.Y."/>
            <person name="Grigoriev I.V."/>
        </authorList>
    </citation>
    <scope>NUCLEOTIDE SEQUENCE [LARGE SCALE GENOMIC DNA]</scope>
</reference>
<keyword evidence="4 11" id="KW-0812">Transmembrane</keyword>
<keyword evidence="7" id="KW-0333">Golgi apparatus</keyword>
<keyword evidence="6 11" id="KW-1133">Transmembrane helix</keyword>
<dbReference type="GO" id="GO:0000139">
    <property type="term" value="C:Golgi membrane"/>
    <property type="evidence" value="ECO:0007669"/>
    <property type="project" value="UniProtKB-SubCell"/>
</dbReference>
<dbReference type="GO" id="GO:0005484">
    <property type="term" value="F:SNAP receptor activity"/>
    <property type="evidence" value="ECO:0007669"/>
    <property type="project" value="InterPro"/>
</dbReference>
<dbReference type="InterPro" id="IPR045242">
    <property type="entry name" value="Syntaxin"/>
</dbReference>
<dbReference type="GO" id="GO:0031201">
    <property type="term" value="C:SNARE complex"/>
    <property type="evidence" value="ECO:0007669"/>
    <property type="project" value="TreeGrafter"/>
</dbReference>
<dbReference type="Gene3D" id="1.20.58.70">
    <property type="match status" value="1"/>
</dbReference>
<evidence type="ECO:0000256" key="2">
    <source>
        <dbReference type="ARBA" id="ARBA00009063"/>
    </source>
</evidence>
<evidence type="ECO:0000256" key="5">
    <source>
        <dbReference type="ARBA" id="ARBA00022927"/>
    </source>
</evidence>
<dbReference type="PANTHER" id="PTHR19957">
    <property type="entry name" value="SYNTAXIN"/>
    <property type="match status" value="1"/>
</dbReference>
<dbReference type="SMART" id="SM00397">
    <property type="entry name" value="t_SNARE"/>
    <property type="match status" value="1"/>
</dbReference>
<organism evidence="13 14">
    <name type="scientific">Piptocephalis cylindrospora</name>
    <dbReference type="NCBI Taxonomy" id="1907219"/>
    <lineage>
        <taxon>Eukaryota</taxon>
        <taxon>Fungi</taxon>
        <taxon>Fungi incertae sedis</taxon>
        <taxon>Zoopagomycota</taxon>
        <taxon>Zoopagomycotina</taxon>
        <taxon>Zoopagomycetes</taxon>
        <taxon>Zoopagales</taxon>
        <taxon>Piptocephalidaceae</taxon>
        <taxon>Piptocephalis</taxon>
    </lineage>
</organism>
<dbReference type="InterPro" id="IPR010989">
    <property type="entry name" value="SNARE"/>
</dbReference>
<dbReference type="InterPro" id="IPR006012">
    <property type="entry name" value="Syntaxin/epimorphin_CS"/>
</dbReference>
<keyword evidence="8" id="KW-0175">Coiled coil</keyword>
<evidence type="ECO:0000313" key="13">
    <source>
        <dbReference type="EMBL" id="RKP14806.1"/>
    </source>
</evidence>
<evidence type="ECO:0000256" key="6">
    <source>
        <dbReference type="ARBA" id="ARBA00022989"/>
    </source>
</evidence>
<gene>
    <name evidence="13" type="ORF">BJ684DRAFT_18815</name>
</gene>
<dbReference type="GO" id="GO:0000149">
    <property type="term" value="F:SNARE binding"/>
    <property type="evidence" value="ECO:0007669"/>
    <property type="project" value="TreeGrafter"/>
</dbReference>
<dbReference type="CDD" id="cd15845">
    <property type="entry name" value="SNARE_syntaxin16"/>
    <property type="match status" value="1"/>
</dbReference>
<keyword evidence="3" id="KW-0813">Transport</keyword>
<evidence type="ECO:0000256" key="9">
    <source>
        <dbReference type="ARBA" id="ARBA00023136"/>
    </source>
</evidence>
<dbReference type="GO" id="GO:0006906">
    <property type="term" value="P:vesicle fusion"/>
    <property type="evidence" value="ECO:0007669"/>
    <property type="project" value="TreeGrafter"/>
</dbReference>
<keyword evidence="5" id="KW-0653">Protein transport</keyword>
<sequence>MGQGLLGDEERAGLMEQNSLEPSDQVTIEMSQLPPQWVDVMEELDEDLAGIHTQLTSLDALHRKHLLAGLEDDSPDQERAIEQLTTSITQDIRKAQGMVKRVGDASSAAGGDQAAEGVLAKNVSSAMAAKVQEVSATLRNRQSTYLDQLRGRESRTKEFLVDDVFKDDPSSAVSDSQDDSLSGKGGGLLTQEDIQGMEDMDSVIRARDSEISAISRSVAELADIFHELSSLVIDQGTLLDRIDYNIEQVHTHAKRGVDELDQGLSYQKRDTSRRFLFLIILLIAFLAIVIIVRFTGESPSTEVPAPIPSSGTNPPSTDDPTPSSTPTLSP</sequence>
<name>A0A4P9Y6R7_9FUNG</name>
<dbReference type="Pfam" id="PF05739">
    <property type="entry name" value="SNARE"/>
    <property type="match status" value="1"/>
</dbReference>
<dbReference type="SUPFAM" id="SSF47661">
    <property type="entry name" value="t-snare proteins"/>
    <property type="match status" value="1"/>
</dbReference>
<comment type="subcellular location">
    <subcellularLocation>
        <location evidence="1">Golgi apparatus membrane</location>
        <topology evidence="1">Single-pass type IV membrane protein</topology>
    </subcellularLocation>
</comment>
<dbReference type="Proteomes" id="UP000267251">
    <property type="component" value="Unassembled WGS sequence"/>
</dbReference>
<evidence type="ECO:0000256" key="3">
    <source>
        <dbReference type="ARBA" id="ARBA00022448"/>
    </source>
</evidence>
<evidence type="ECO:0000256" key="10">
    <source>
        <dbReference type="SAM" id="MobiDB-lite"/>
    </source>
</evidence>
<keyword evidence="9 11" id="KW-0472">Membrane</keyword>
<evidence type="ECO:0000256" key="11">
    <source>
        <dbReference type="SAM" id="Phobius"/>
    </source>
</evidence>
<feature type="domain" description="T-SNARE coiled-coil homology" evidence="12">
    <location>
        <begin position="201"/>
        <end position="263"/>
    </location>
</feature>
<feature type="region of interest" description="Disordered" evidence="10">
    <location>
        <begin position="298"/>
        <end position="330"/>
    </location>
</feature>
<dbReference type="PANTHER" id="PTHR19957:SF83">
    <property type="entry name" value="SYNTAXIN-16"/>
    <property type="match status" value="1"/>
</dbReference>
<feature type="region of interest" description="Disordered" evidence="10">
    <location>
        <begin position="168"/>
        <end position="187"/>
    </location>
</feature>
<evidence type="ECO:0000256" key="7">
    <source>
        <dbReference type="ARBA" id="ARBA00023034"/>
    </source>
</evidence>
<evidence type="ECO:0000256" key="4">
    <source>
        <dbReference type="ARBA" id="ARBA00022692"/>
    </source>
</evidence>